<accession>A0A0A9HFC2</accession>
<name>A0A0A9HFC2_ARUDO</name>
<reference evidence="1" key="1">
    <citation type="submission" date="2014-09" db="EMBL/GenBank/DDBJ databases">
        <authorList>
            <person name="Magalhaes I.L.F."/>
            <person name="Oliveira U."/>
            <person name="Santos F.R."/>
            <person name="Vidigal T.H.D.A."/>
            <person name="Brescovit A.D."/>
            <person name="Santos A.J."/>
        </authorList>
    </citation>
    <scope>NUCLEOTIDE SEQUENCE</scope>
    <source>
        <tissue evidence="1">Shoot tissue taken approximately 20 cm above the soil surface</tissue>
    </source>
</reference>
<protein>
    <submittedName>
        <fullName evidence="1">Uncharacterized protein</fullName>
    </submittedName>
</protein>
<dbReference type="AlphaFoldDB" id="A0A0A9HFC2"/>
<proteinExistence type="predicted"/>
<organism evidence="1">
    <name type="scientific">Arundo donax</name>
    <name type="common">Giant reed</name>
    <name type="synonym">Donax arundinaceus</name>
    <dbReference type="NCBI Taxonomy" id="35708"/>
    <lineage>
        <taxon>Eukaryota</taxon>
        <taxon>Viridiplantae</taxon>
        <taxon>Streptophyta</taxon>
        <taxon>Embryophyta</taxon>
        <taxon>Tracheophyta</taxon>
        <taxon>Spermatophyta</taxon>
        <taxon>Magnoliopsida</taxon>
        <taxon>Liliopsida</taxon>
        <taxon>Poales</taxon>
        <taxon>Poaceae</taxon>
        <taxon>PACMAD clade</taxon>
        <taxon>Arundinoideae</taxon>
        <taxon>Arundineae</taxon>
        <taxon>Arundo</taxon>
    </lineage>
</organism>
<reference evidence="1" key="2">
    <citation type="journal article" date="2015" name="Data Brief">
        <title>Shoot transcriptome of the giant reed, Arundo donax.</title>
        <authorList>
            <person name="Barrero R.A."/>
            <person name="Guerrero F.D."/>
            <person name="Moolhuijzen P."/>
            <person name="Goolsby J.A."/>
            <person name="Tidwell J."/>
            <person name="Bellgard S.E."/>
            <person name="Bellgard M.I."/>
        </authorList>
    </citation>
    <scope>NUCLEOTIDE SEQUENCE</scope>
    <source>
        <tissue evidence="1">Shoot tissue taken approximately 20 cm above the soil surface</tissue>
    </source>
</reference>
<dbReference type="EMBL" id="GBRH01166313">
    <property type="protein sequence ID" value="JAE31583.1"/>
    <property type="molecule type" value="Transcribed_RNA"/>
</dbReference>
<evidence type="ECO:0000313" key="1">
    <source>
        <dbReference type="EMBL" id="JAE31583.1"/>
    </source>
</evidence>
<sequence length="46" mass="5336">MVLCRDFLVSFSAYNFLDDNFATGVVKNLRREYFLSGRILAKCQTL</sequence>